<dbReference type="Pfam" id="PF13565">
    <property type="entry name" value="HTH_32"/>
    <property type="match status" value="1"/>
</dbReference>
<dbReference type="KEGG" id="kyr:CVV65_01715"/>
<keyword evidence="2" id="KW-1185">Reference proteome</keyword>
<gene>
    <name evidence="1" type="ORF">CVV65_01715</name>
</gene>
<accession>A0A2K8N2W0</accession>
<evidence type="ECO:0008006" key="3">
    <source>
        <dbReference type="Google" id="ProtNLM"/>
    </source>
</evidence>
<name>A0A2K8N2W0_9BACL</name>
<sequence length="226" mass="25568">MFRKPAQGHIPATALHDEHLGGLPDITVKCLRIGKRRAQRRPVQHLKPDSLPVGQRDDGLKQCHHVAVPDEPLQLPTLHRLFINSHLRRTPSRPAHTHADSSCFHDRGPWGILPLHNPNQHGLEALKPRYRGGRPRTFTEEQRAAIIELAQIPPNTLGLPFTHWSLSKLKEEAERRGIVTSISIETIRVILEEADITYQHTKTWKASNDPEFEVKKTNPVALPESA</sequence>
<dbReference type="SUPFAM" id="SSF46689">
    <property type="entry name" value="Homeodomain-like"/>
    <property type="match status" value="1"/>
</dbReference>
<evidence type="ECO:0000313" key="2">
    <source>
        <dbReference type="Proteomes" id="UP000231932"/>
    </source>
</evidence>
<dbReference type="Proteomes" id="UP000231932">
    <property type="component" value="Chromosome"/>
</dbReference>
<dbReference type="AlphaFoldDB" id="A0A2K8N2W0"/>
<dbReference type="InterPro" id="IPR009057">
    <property type="entry name" value="Homeodomain-like_sf"/>
</dbReference>
<protein>
    <recommendedName>
        <fullName evidence="3">Transposase</fullName>
    </recommendedName>
</protein>
<reference evidence="2" key="1">
    <citation type="submission" date="2017-11" db="EMBL/GenBank/DDBJ databases">
        <title>Complete Genome Sequence of Kyrpidia sp. Strain EA-1, a thermophilic, hydrogen-oxidizing Bacterium, isolated from the Azores.</title>
        <authorList>
            <person name="Reiner J.E."/>
            <person name="Lapp C.J."/>
            <person name="Bunk B."/>
            <person name="Gescher J."/>
        </authorList>
    </citation>
    <scope>NUCLEOTIDE SEQUENCE [LARGE SCALE GENOMIC DNA]</scope>
    <source>
        <strain evidence="2">EA-1</strain>
    </source>
</reference>
<organism evidence="1 2">
    <name type="scientific">Kyrpidia spormannii</name>
    <dbReference type="NCBI Taxonomy" id="2055160"/>
    <lineage>
        <taxon>Bacteria</taxon>
        <taxon>Bacillati</taxon>
        <taxon>Bacillota</taxon>
        <taxon>Bacilli</taxon>
        <taxon>Bacillales</taxon>
        <taxon>Alicyclobacillaceae</taxon>
        <taxon>Kyrpidia</taxon>
    </lineage>
</organism>
<proteinExistence type="predicted"/>
<dbReference type="EMBL" id="CP024955">
    <property type="protein sequence ID" value="ATY83844.1"/>
    <property type="molecule type" value="Genomic_DNA"/>
</dbReference>
<evidence type="ECO:0000313" key="1">
    <source>
        <dbReference type="EMBL" id="ATY83844.1"/>
    </source>
</evidence>